<dbReference type="Proteomes" id="UP000789366">
    <property type="component" value="Unassembled WGS sequence"/>
</dbReference>
<accession>A0ACA9PFU5</accession>
<keyword evidence="2" id="KW-1185">Reference proteome</keyword>
<feature type="non-terminal residue" evidence="1">
    <location>
        <position position="1"/>
    </location>
</feature>
<evidence type="ECO:0000313" key="1">
    <source>
        <dbReference type="EMBL" id="CAG8706542.1"/>
    </source>
</evidence>
<proteinExistence type="predicted"/>
<reference evidence="1" key="1">
    <citation type="submission" date="2021-06" db="EMBL/GenBank/DDBJ databases">
        <authorList>
            <person name="Kallberg Y."/>
            <person name="Tangrot J."/>
            <person name="Rosling A."/>
        </authorList>
    </citation>
    <scope>NUCLEOTIDE SEQUENCE</scope>
    <source>
        <strain evidence="1">28 12/20/2015</strain>
    </source>
</reference>
<name>A0ACA9PFU5_9GLOM</name>
<organism evidence="1 2">
    <name type="scientific">Cetraspora pellucida</name>
    <dbReference type="NCBI Taxonomy" id="1433469"/>
    <lineage>
        <taxon>Eukaryota</taxon>
        <taxon>Fungi</taxon>
        <taxon>Fungi incertae sedis</taxon>
        <taxon>Mucoromycota</taxon>
        <taxon>Glomeromycotina</taxon>
        <taxon>Glomeromycetes</taxon>
        <taxon>Diversisporales</taxon>
        <taxon>Gigasporaceae</taxon>
        <taxon>Cetraspora</taxon>
    </lineage>
</organism>
<evidence type="ECO:0000313" key="2">
    <source>
        <dbReference type="Proteomes" id="UP000789366"/>
    </source>
</evidence>
<sequence length="65" mass="7200">SNTPILQTPSQNQTPQTQTPQPLRTQTPQPPRTQTPDFVVPVPIDAANADESLRRLIANEENLNL</sequence>
<gene>
    <name evidence="1" type="ORF">SPELUC_LOCUS11560</name>
</gene>
<protein>
    <submittedName>
        <fullName evidence="1">799_t:CDS:1</fullName>
    </submittedName>
</protein>
<dbReference type="EMBL" id="CAJVPW010024872">
    <property type="protein sequence ID" value="CAG8706542.1"/>
    <property type="molecule type" value="Genomic_DNA"/>
</dbReference>
<comment type="caution">
    <text evidence="1">The sequence shown here is derived from an EMBL/GenBank/DDBJ whole genome shotgun (WGS) entry which is preliminary data.</text>
</comment>